<dbReference type="EMBL" id="JBJURJ010000004">
    <property type="protein sequence ID" value="MFM9328292.1"/>
    <property type="molecule type" value="Genomic_DNA"/>
</dbReference>
<dbReference type="Proteomes" id="UP001631969">
    <property type="component" value="Unassembled WGS sequence"/>
</dbReference>
<protein>
    <submittedName>
        <fullName evidence="1">TetR/AcrR family transcriptional regulator</fullName>
    </submittedName>
</protein>
<organism evidence="1 2">
    <name type="scientific">Paenibacillus mesotrionivorans</name>
    <dbReference type="NCBI Taxonomy" id="3160968"/>
    <lineage>
        <taxon>Bacteria</taxon>
        <taxon>Bacillati</taxon>
        <taxon>Bacillota</taxon>
        <taxon>Bacilli</taxon>
        <taxon>Bacillales</taxon>
        <taxon>Paenibacillaceae</taxon>
        <taxon>Paenibacillus</taxon>
    </lineage>
</organism>
<keyword evidence="2" id="KW-1185">Reference proteome</keyword>
<reference evidence="1" key="1">
    <citation type="submission" date="2024-12" db="EMBL/GenBank/DDBJ databases">
        <authorList>
            <person name="Wu N."/>
        </authorList>
    </citation>
    <scope>NUCLEOTIDE SEQUENCE</scope>
    <source>
        <strain evidence="1">P15</strain>
    </source>
</reference>
<proteinExistence type="predicted"/>
<sequence length="207" mass="23063">MKQEERRRNTIRLLLDTTIALIAEKGCHLLTMQDIANAAGLSKGAIFHYVKSKDEMFVWVLQEQLEQTNNRFLDEVASGRRTFAEPMKAIADSISSYGEAGNVTNKVLLYLLGKEDQPLIAEAVRHYYKKSVQLSKSWIETGQQYGVIPPSVDAAKTADMLVLLTFGLRMRASIPLDGPAFTGADFTAFITSVLQPSPDKNEKEQPL</sequence>
<evidence type="ECO:0000313" key="1">
    <source>
        <dbReference type="EMBL" id="MFM9328292.1"/>
    </source>
</evidence>
<gene>
    <name evidence="1" type="ORF">ACI1P1_08345</name>
</gene>
<name>A0ACC7NZ08_9BACL</name>
<evidence type="ECO:0000313" key="2">
    <source>
        <dbReference type="Proteomes" id="UP001631969"/>
    </source>
</evidence>
<comment type="caution">
    <text evidence="1">The sequence shown here is derived from an EMBL/GenBank/DDBJ whole genome shotgun (WGS) entry which is preliminary data.</text>
</comment>
<accession>A0ACC7NZ08</accession>